<feature type="non-terminal residue" evidence="1">
    <location>
        <position position="185"/>
    </location>
</feature>
<keyword evidence="2" id="KW-1185">Reference proteome</keyword>
<evidence type="ECO:0008006" key="3">
    <source>
        <dbReference type="Google" id="ProtNLM"/>
    </source>
</evidence>
<accession>A0AAV0PYI0</accession>
<protein>
    <recommendedName>
        <fullName evidence="3">Transposase MuDR plant domain-containing protein</fullName>
    </recommendedName>
</protein>
<dbReference type="AlphaFoldDB" id="A0AAV0PYI0"/>
<evidence type="ECO:0000313" key="2">
    <source>
        <dbReference type="Proteomes" id="UP001154282"/>
    </source>
</evidence>
<name>A0AAV0PYI0_9ROSI</name>
<organism evidence="1 2">
    <name type="scientific">Linum tenue</name>
    <dbReference type="NCBI Taxonomy" id="586396"/>
    <lineage>
        <taxon>Eukaryota</taxon>
        <taxon>Viridiplantae</taxon>
        <taxon>Streptophyta</taxon>
        <taxon>Embryophyta</taxon>
        <taxon>Tracheophyta</taxon>
        <taxon>Spermatophyta</taxon>
        <taxon>Magnoliopsida</taxon>
        <taxon>eudicotyledons</taxon>
        <taxon>Gunneridae</taxon>
        <taxon>Pentapetalae</taxon>
        <taxon>rosids</taxon>
        <taxon>fabids</taxon>
        <taxon>Malpighiales</taxon>
        <taxon>Linaceae</taxon>
        <taxon>Linum</taxon>
    </lineage>
</organism>
<comment type="caution">
    <text evidence="1">The sequence shown here is derived from an EMBL/GenBank/DDBJ whole genome shotgun (WGS) entry which is preliminary data.</text>
</comment>
<dbReference type="Proteomes" id="UP001154282">
    <property type="component" value="Unassembled WGS sequence"/>
</dbReference>
<feature type="non-terminal residue" evidence="1">
    <location>
        <position position="1"/>
    </location>
</feature>
<sequence length="185" mass="21064">HNGADIRWIRSSESRKEVVCAQRDEYGCKWKVYGSWFRGQETFTVKASGPDHSFPRAIQICAAGYKWIASEYLEVFRVNQAWNVNLITDELKTKHNLSEYHNTRRCPMNVGIQAPHVGSSRRNVTDREMRMTMQGIGTYIDENTINMYARLSTWVPESAGGVQPTAPDCPVVGASHLLLSQRCLR</sequence>
<evidence type="ECO:0000313" key="1">
    <source>
        <dbReference type="EMBL" id="CAI0476293.1"/>
    </source>
</evidence>
<proteinExistence type="predicted"/>
<reference evidence="1" key="1">
    <citation type="submission" date="2022-08" db="EMBL/GenBank/DDBJ databases">
        <authorList>
            <person name="Gutierrez-Valencia J."/>
        </authorList>
    </citation>
    <scope>NUCLEOTIDE SEQUENCE</scope>
</reference>
<gene>
    <name evidence="1" type="ORF">LITE_LOCUS40719</name>
</gene>
<dbReference type="EMBL" id="CAMGYJ010000009">
    <property type="protein sequence ID" value="CAI0476293.1"/>
    <property type="molecule type" value="Genomic_DNA"/>
</dbReference>